<dbReference type="Pfam" id="PF13462">
    <property type="entry name" value="Thioredoxin_4"/>
    <property type="match status" value="1"/>
</dbReference>
<feature type="domain" description="Thioredoxin" evidence="7">
    <location>
        <begin position="40"/>
        <end position="196"/>
    </location>
</feature>
<dbReference type="Proteomes" id="UP000549616">
    <property type="component" value="Unassembled WGS sequence"/>
</dbReference>
<protein>
    <submittedName>
        <fullName evidence="8">Protein-disulfide isomerase</fullName>
    </submittedName>
</protein>
<dbReference type="EMBL" id="JACCFK010000001">
    <property type="protein sequence ID" value="NYI91355.1"/>
    <property type="molecule type" value="Genomic_DNA"/>
</dbReference>
<dbReference type="SUPFAM" id="SSF52833">
    <property type="entry name" value="Thioredoxin-like"/>
    <property type="match status" value="1"/>
</dbReference>
<evidence type="ECO:0000313" key="9">
    <source>
        <dbReference type="Proteomes" id="UP000549616"/>
    </source>
</evidence>
<evidence type="ECO:0000256" key="5">
    <source>
        <dbReference type="ARBA" id="ARBA00023284"/>
    </source>
</evidence>
<evidence type="ECO:0000256" key="1">
    <source>
        <dbReference type="ARBA" id="ARBA00005791"/>
    </source>
</evidence>
<feature type="transmembrane region" description="Helical" evidence="6">
    <location>
        <begin position="20"/>
        <end position="38"/>
    </location>
</feature>
<keyword evidence="6" id="KW-1133">Transmembrane helix</keyword>
<evidence type="ECO:0000256" key="6">
    <source>
        <dbReference type="SAM" id="Phobius"/>
    </source>
</evidence>
<evidence type="ECO:0000256" key="2">
    <source>
        <dbReference type="ARBA" id="ARBA00022729"/>
    </source>
</evidence>
<evidence type="ECO:0000256" key="3">
    <source>
        <dbReference type="ARBA" id="ARBA00023002"/>
    </source>
</evidence>
<dbReference type="GO" id="GO:0016853">
    <property type="term" value="F:isomerase activity"/>
    <property type="evidence" value="ECO:0007669"/>
    <property type="project" value="UniProtKB-KW"/>
</dbReference>
<comment type="similarity">
    <text evidence="1">Belongs to the thioredoxin family. DsbA subfamily.</text>
</comment>
<keyword evidence="8" id="KW-0413">Isomerase</keyword>
<dbReference type="PROSITE" id="PS51352">
    <property type="entry name" value="THIOREDOXIN_2"/>
    <property type="match status" value="1"/>
</dbReference>
<sequence>MPRTSSSPVTARRGPSANVLVTIVVVVVAAVVFGGVLLSQRDGDADASAPLSGPDSNTLTQAADGRVTVVEFLDYQCPACAGYYASVTRKLEQDYAGRITFVTRNFPLEMHPLAVQAAQAAEAAALQGRYREMYHALYDNYQDWAIAPGGSEVSSDTARAATLFGTYARDLGLDLGRFHADATSDAVRQRIDTDRADGQRAGVTSTPTIFVDGARFDPAGGSYAEVDAQLRGQIDEALAQ</sequence>
<accession>A0A853B984</accession>
<comment type="caution">
    <text evidence="8">The sequence shown here is derived from an EMBL/GenBank/DDBJ whole genome shotgun (WGS) entry which is preliminary data.</text>
</comment>
<keyword evidence="9" id="KW-1185">Reference proteome</keyword>
<evidence type="ECO:0000313" key="8">
    <source>
        <dbReference type="EMBL" id="NYI91355.1"/>
    </source>
</evidence>
<keyword evidence="3" id="KW-0560">Oxidoreductase</keyword>
<dbReference type="InterPro" id="IPR013766">
    <property type="entry name" value="Thioredoxin_domain"/>
</dbReference>
<dbReference type="RefSeq" id="WP_179775254.1">
    <property type="nucleotide sequence ID" value="NZ_JACCFK010000001.1"/>
</dbReference>
<dbReference type="InterPro" id="IPR036249">
    <property type="entry name" value="Thioredoxin-like_sf"/>
</dbReference>
<dbReference type="PANTHER" id="PTHR13887">
    <property type="entry name" value="GLUTATHIONE S-TRANSFERASE KAPPA"/>
    <property type="match status" value="1"/>
</dbReference>
<dbReference type="GO" id="GO:0016491">
    <property type="term" value="F:oxidoreductase activity"/>
    <property type="evidence" value="ECO:0007669"/>
    <property type="project" value="UniProtKB-KW"/>
</dbReference>
<organism evidence="8 9">
    <name type="scientific">Amycolatopsis endophytica</name>
    <dbReference type="NCBI Taxonomy" id="860233"/>
    <lineage>
        <taxon>Bacteria</taxon>
        <taxon>Bacillati</taxon>
        <taxon>Actinomycetota</taxon>
        <taxon>Actinomycetes</taxon>
        <taxon>Pseudonocardiales</taxon>
        <taxon>Pseudonocardiaceae</taxon>
        <taxon>Amycolatopsis</taxon>
    </lineage>
</organism>
<keyword evidence="5" id="KW-0676">Redox-active center</keyword>
<dbReference type="PANTHER" id="PTHR13887:SF14">
    <property type="entry name" value="DISULFIDE BOND FORMATION PROTEIN D"/>
    <property type="match status" value="1"/>
</dbReference>
<dbReference type="InterPro" id="IPR012336">
    <property type="entry name" value="Thioredoxin-like_fold"/>
</dbReference>
<proteinExistence type="inferred from homology"/>
<evidence type="ECO:0000256" key="4">
    <source>
        <dbReference type="ARBA" id="ARBA00023157"/>
    </source>
</evidence>
<gene>
    <name evidence="8" type="ORF">HNR02_004678</name>
</gene>
<keyword evidence="6" id="KW-0472">Membrane</keyword>
<dbReference type="AlphaFoldDB" id="A0A853B984"/>
<keyword evidence="2" id="KW-0732">Signal</keyword>
<evidence type="ECO:0000259" key="7">
    <source>
        <dbReference type="PROSITE" id="PS51352"/>
    </source>
</evidence>
<name>A0A853B984_9PSEU</name>
<keyword evidence="6" id="KW-0812">Transmembrane</keyword>
<keyword evidence="4" id="KW-1015">Disulfide bond</keyword>
<dbReference type="Gene3D" id="3.40.30.10">
    <property type="entry name" value="Glutaredoxin"/>
    <property type="match status" value="1"/>
</dbReference>
<reference evidence="8 9" key="1">
    <citation type="submission" date="2020-07" db="EMBL/GenBank/DDBJ databases">
        <title>Sequencing the genomes of 1000 actinobacteria strains.</title>
        <authorList>
            <person name="Klenk H.-P."/>
        </authorList>
    </citation>
    <scope>NUCLEOTIDE SEQUENCE [LARGE SCALE GENOMIC DNA]</scope>
    <source>
        <strain evidence="8 9">DSM 104006</strain>
    </source>
</reference>